<evidence type="ECO:0000256" key="5">
    <source>
        <dbReference type="ARBA" id="ARBA00023136"/>
    </source>
</evidence>
<comment type="subcellular location">
    <subcellularLocation>
        <location evidence="1">Cell membrane</location>
        <topology evidence="1">Multi-pass membrane protein</topology>
    </subcellularLocation>
</comment>
<keyword evidence="4 8" id="KW-1133">Transmembrane helix</keyword>
<feature type="transmembrane region" description="Helical" evidence="8">
    <location>
        <begin position="21"/>
        <end position="40"/>
    </location>
</feature>
<feature type="domain" description="ABC3 transporter permease C-terminal" evidence="9">
    <location>
        <begin position="369"/>
        <end position="484"/>
    </location>
</feature>
<dbReference type="Pfam" id="PF02687">
    <property type="entry name" value="FtsX"/>
    <property type="match status" value="2"/>
</dbReference>
<dbReference type="Pfam" id="PF12704">
    <property type="entry name" value="MacB_PCD"/>
    <property type="match status" value="1"/>
</dbReference>
<evidence type="ECO:0000313" key="12">
    <source>
        <dbReference type="Proteomes" id="UP001239462"/>
    </source>
</evidence>
<keyword evidence="12" id="KW-1185">Reference proteome</keyword>
<evidence type="ECO:0000313" key="11">
    <source>
        <dbReference type="EMBL" id="MDM4018995.1"/>
    </source>
</evidence>
<evidence type="ECO:0000256" key="3">
    <source>
        <dbReference type="ARBA" id="ARBA00022692"/>
    </source>
</evidence>
<evidence type="ECO:0000256" key="7">
    <source>
        <dbReference type="SAM" id="MobiDB-lite"/>
    </source>
</evidence>
<feature type="region of interest" description="Disordered" evidence="7">
    <location>
        <begin position="213"/>
        <end position="274"/>
    </location>
</feature>
<keyword evidence="3 8" id="KW-0812">Transmembrane</keyword>
<reference evidence="11 12" key="1">
    <citation type="submission" date="2023-06" db="EMBL/GenBank/DDBJ databases">
        <title>Roseiconus lacunae JC819 isolated from Gulf of Mannar region, Tamil Nadu.</title>
        <authorList>
            <person name="Pk S."/>
            <person name="Ch S."/>
            <person name="Ch V.R."/>
        </authorList>
    </citation>
    <scope>NUCLEOTIDE SEQUENCE [LARGE SCALE GENOMIC DNA]</scope>
    <source>
        <strain evidence="11 12">JC819</strain>
    </source>
</reference>
<feature type="transmembrane region" description="Helical" evidence="8">
    <location>
        <begin position="908"/>
        <end position="936"/>
    </location>
</feature>
<dbReference type="InterPro" id="IPR025857">
    <property type="entry name" value="MacB_PCD"/>
</dbReference>
<name>A0ABT7PRA9_9BACT</name>
<dbReference type="InterPro" id="IPR003838">
    <property type="entry name" value="ABC3_permease_C"/>
</dbReference>
<feature type="transmembrane region" description="Helical" evidence="8">
    <location>
        <begin position="867"/>
        <end position="888"/>
    </location>
</feature>
<gene>
    <name evidence="11" type="ORF">QTN89_26315</name>
</gene>
<dbReference type="PANTHER" id="PTHR30572">
    <property type="entry name" value="MEMBRANE COMPONENT OF TRANSPORTER-RELATED"/>
    <property type="match status" value="1"/>
</dbReference>
<organism evidence="11 12">
    <name type="scientific">Roseiconus lacunae</name>
    <dbReference type="NCBI Taxonomy" id="2605694"/>
    <lineage>
        <taxon>Bacteria</taxon>
        <taxon>Pseudomonadati</taxon>
        <taxon>Planctomycetota</taxon>
        <taxon>Planctomycetia</taxon>
        <taxon>Pirellulales</taxon>
        <taxon>Pirellulaceae</taxon>
        <taxon>Roseiconus</taxon>
    </lineage>
</organism>
<feature type="compositionally biased region" description="Basic and acidic residues" evidence="7">
    <location>
        <begin position="234"/>
        <end position="243"/>
    </location>
</feature>
<feature type="transmembrane region" description="Helical" evidence="8">
    <location>
        <begin position="365"/>
        <end position="388"/>
    </location>
</feature>
<feature type="compositionally biased region" description="Polar residues" evidence="7">
    <location>
        <begin position="253"/>
        <end position="269"/>
    </location>
</feature>
<accession>A0ABT7PRA9</accession>
<evidence type="ECO:0000256" key="8">
    <source>
        <dbReference type="SAM" id="Phobius"/>
    </source>
</evidence>
<evidence type="ECO:0000259" key="9">
    <source>
        <dbReference type="Pfam" id="PF02687"/>
    </source>
</evidence>
<keyword evidence="5 8" id="KW-0472">Membrane</keyword>
<dbReference type="InterPro" id="IPR050250">
    <property type="entry name" value="Macrolide_Exporter_MacB"/>
</dbReference>
<feature type="transmembrane region" description="Helical" evidence="8">
    <location>
        <begin position="457"/>
        <end position="479"/>
    </location>
</feature>
<evidence type="ECO:0000256" key="4">
    <source>
        <dbReference type="ARBA" id="ARBA00022989"/>
    </source>
</evidence>
<comment type="similarity">
    <text evidence="6">Belongs to the ABC-4 integral membrane protein family.</text>
</comment>
<keyword evidence="2" id="KW-1003">Cell membrane</keyword>
<feature type="transmembrane region" description="Helical" evidence="8">
    <location>
        <begin position="535"/>
        <end position="560"/>
    </location>
</feature>
<sequence>MQSWPLIAKLVTAQMKFHPTRAIITTLGVIASTCAVVWVVSGYDSLVASFDDNAGKYLGRYDVLVVPKGPPGSVQTIPQRIIDELKIDAGVLELNAISQSRISVQRVPDKNDQPEEESALGLLIGHRPPVFGAPPIDPTLVSTPAPTAPYQMIEGEWLANPANNDDQNTIENQRIADEAVISSNAADHLNAKVGDKILVTSLSNQVTLNVVGIVEQPSDSPSFGGRGRRGGGPNREKPAEKGSRPAGPPNADQRLSQGNQSDANGSTTSETKRLHQFTVPTGFVQGVATNAVYVRPSLAARINGHAAKANVLQVALRDTVSAKQFGEAWSKQFAATQPPLQLVDYSAVREGLTSTRSVGSQRSQAWAATGMASIAAIFIIFSTLSMGVSERVREFAMLRAIALTRGQIAGIIAIESVLLALIGWLGGLAAGFLLVMVGSRVLPGLFNAGSAIGWTSVLLSGLTVLAGALGAAILPAIRATRIKPLEAMNPRRHSSRWQNWTALGLAGFVLAAMTPLVVFLLPMSNQSRLWSYSFVAYPALFIGMLLMAPLVVVISERVFGPILTSMMRLDSRLVKTQLSSNMWRTIGATLSLSVGLGLFASTQTWGYSMLQPFLPGQWLPDMLVAFHPIGLDEHDVEKIKQVDGVRAGEVLPLAIEQAKFDWGKRTPPEGMKYDNAVLFGVDPHRAFAGEDALVDIDFVSGDRDAAIKKLSAGRHCLISEDFQMLTKIQVGETLRFTPPNAPNETVAYTVAGVAALPGWQWVTKFSGVRRHFVRTSCMIFANHDHVQKDFHLDRAEFFWLNLHPGVSIPAVERQLQKLAEENSGESFQSDQFGEVKAYRPFARATATANVKKAISIRANDMIWGMSYLPLVTLAIMSLAVVNTVVASVRSRTWEFGVMRAVGVTAWQLVRLIVVETILIGMAACTLSLIFGLIAGWCGVGMAQYGGYFFGGAPQFVIPWHHLAIGFAMTLTLCLIASVWPSVRTGRLETLSLLQAGRGSM</sequence>
<feature type="domain" description="ABC3 transporter permease C-terminal" evidence="9">
    <location>
        <begin position="869"/>
        <end position="987"/>
    </location>
</feature>
<comment type="caution">
    <text evidence="11">The sequence shown here is derived from an EMBL/GenBank/DDBJ whole genome shotgun (WGS) entry which is preliminary data.</text>
</comment>
<dbReference type="EMBL" id="JASZZN010000029">
    <property type="protein sequence ID" value="MDM4018995.1"/>
    <property type="molecule type" value="Genomic_DNA"/>
</dbReference>
<dbReference type="PANTHER" id="PTHR30572:SF4">
    <property type="entry name" value="ABC TRANSPORTER PERMEASE YTRF"/>
    <property type="match status" value="1"/>
</dbReference>
<feature type="transmembrane region" description="Helical" evidence="8">
    <location>
        <begin position="500"/>
        <end position="523"/>
    </location>
</feature>
<evidence type="ECO:0000259" key="10">
    <source>
        <dbReference type="Pfam" id="PF12704"/>
    </source>
</evidence>
<protein>
    <submittedName>
        <fullName evidence="11">FtsX-like permease family protein</fullName>
    </submittedName>
</protein>
<dbReference type="RefSeq" id="WP_289167007.1">
    <property type="nucleotide sequence ID" value="NZ_JASZZN010000029.1"/>
</dbReference>
<feature type="domain" description="MacB-like periplasmic core" evidence="10">
    <location>
        <begin position="23"/>
        <end position="224"/>
    </location>
</feature>
<evidence type="ECO:0000256" key="6">
    <source>
        <dbReference type="ARBA" id="ARBA00038076"/>
    </source>
</evidence>
<evidence type="ECO:0000256" key="1">
    <source>
        <dbReference type="ARBA" id="ARBA00004651"/>
    </source>
</evidence>
<proteinExistence type="inferred from homology"/>
<evidence type="ECO:0000256" key="2">
    <source>
        <dbReference type="ARBA" id="ARBA00022475"/>
    </source>
</evidence>
<dbReference type="Proteomes" id="UP001239462">
    <property type="component" value="Unassembled WGS sequence"/>
</dbReference>
<feature type="transmembrane region" description="Helical" evidence="8">
    <location>
        <begin position="956"/>
        <end position="979"/>
    </location>
</feature>
<feature type="transmembrane region" description="Helical" evidence="8">
    <location>
        <begin position="581"/>
        <end position="600"/>
    </location>
</feature>
<feature type="transmembrane region" description="Helical" evidence="8">
    <location>
        <begin position="408"/>
        <end position="437"/>
    </location>
</feature>